<dbReference type="InterPro" id="IPR008278">
    <property type="entry name" value="4-PPantetheinyl_Trfase_dom"/>
</dbReference>
<comment type="caution">
    <text evidence="4">The sequence shown here is derived from an EMBL/GenBank/DDBJ whole genome shotgun (WGS) entry which is preliminary data.</text>
</comment>
<dbReference type="OrthoDB" id="26719at2759"/>
<evidence type="ECO:0000313" key="5">
    <source>
        <dbReference type="Proteomes" id="UP000636479"/>
    </source>
</evidence>
<dbReference type="EMBL" id="JACAZF010000006">
    <property type="protein sequence ID" value="KAF7301460.1"/>
    <property type="molecule type" value="Genomic_DNA"/>
</dbReference>
<dbReference type="GO" id="GO:0019878">
    <property type="term" value="P:lysine biosynthetic process via aminoadipic acid"/>
    <property type="evidence" value="ECO:0007669"/>
    <property type="project" value="TreeGrafter"/>
</dbReference>
<gene>
    <name evidence="4" type="ORF">MIND_00711400</name>
</gene>
<sequence>MLLHARGVSLGAMEFSSTETGKPFITTQGIDPPIAFNVSHDNGLVVMASSTNSNIGIDVMKVSLPGRDTFISFVEAMGDQLTAHERQLVASALNQAQALEHFFWMWTAKEAYTKALGIGLGFNFRRVEFDPVNNILLVDGMVPKGWRFSKFVVIQGDERYQGVVAESVGGEETSILPETGPHEWLVVQKASNFIRDAVQKFEC</sequence>
<dbReference type="SUPFAM" id="SSF56214">
    <property type="entry name" value="4'-phosphopantetheinyl transferase"/>
    <property type="match status" value="2"/>
</dbReference>
<dbReference type="Proteomes" id="UP000636479">
    <property type="component" value="Unassembled WGS sequence"/>
</dbReference>
<dbReference type="PANTHER" id="PTHR12215:SF10">
    <property type="entry name" value="L-AMINOADIPATE-SEMIALDEHYDE DEHYDROGENASE-PHOSPHOPANTETHEINYL TRANSFERASE"/>
    <property type="match status" value="1"/>
</dbReference>
<name>A0A8H6SKL5_9AGAR</name>
<protein>
    <recommendedName>
        <fullName evidence="1">holo-[acyl-carrier-protein] synthase</fullName>
        <ecNumber evidence="1">2.7.8.7</ecNumber>
    </recommendedName>
</protein>
<dbReference type="GO" id="GO:0008897">
    <property type="term" value="F:holo-[acyl-carrier-protein] synthase activity"/>
    <property type="evidence" value="ECO:0007669"/>
    <property type="project" value="UniProtKB-EC"/>
</dbReference>
<evidence type="ECO:0000259" key="3">
    <source>
        <dbReference type="Pfam" id="PF01648"/>
    </source>
</evidence>
<keyword evidence="5" id="KW-1185">Reference proteome</keyword>
<evidence type="ECO:0000256" key="1">
    <source>
        <dbReference type="ARBA" id="ARBA00013172"/>
    </source>
</evidence>
<dbReference type="EC" id="2.7.8.7" evidence="1"/>
<proteinExistence type="predicted"/>
<organism evidence="4 5">
    <name type="scientific">Mycena indigotica</name>
    <dbReference type="NCBI Taxonomy" id="2126181"/>
    <lineage>
        <taxon>Eukaryota</taxon>
        <taxon>Fungi</taxon>
        <taxon>Dikarya</taxon>
        <taxon>Basidiomycota</taxon>
        <taxon>Agaricomycotina</taxon>
        <taxon>Agaricomycetes</taxon>
        <taxon>Agaricomycetidae</taxon>
        <taxon>Agaricales</taxon>
        <taxon>Marasmiineae</taxon>
        <taxon>Mycenaceae</taxon>
        <taxon>Mycena</taxon>
    </lineage>
</organism>
<keyword evidence="2" id="KW-0808">Transferase</keyword>
<reference evidence="4" key="1">
    <citation type="submission" date="2020-05" db="EMBL/GenBank/DDBJ databases">
        <title>Mycena genomes resolve the evolution of fungal bioluminescence.</title>
        <authorList>
            <person name="Tsai I.J."/>
        </authorList>
    </citation>
    <scope>NUCLEOTIDE SEQUENCE</scope>
    <source>
        <strain evidence="4">171206Taipei</strain>
    </source>
</reference>
<dbReference type="Pfam" id="PF01648">
    <property type="entry name" value="ACPS"/>
    <property type="match status" value="1"/>
</dbReference>
<evidence type="ECO:0000256" key="2">
    <source>
        <dbReference type="ARBA" id="ARBA00022679"/>
    </source>
</evidence>
<evidence type="ECO:0000313" key="4">
    <source>
        <dbReference type="EMBL" id="KAF7301460.1"/>
    </source>
</evidence>
<dbReference type="RefSeq" id="XP_037219460.1">
    <property type="nucleotide sequence ID" value="XM_037363816.1"/>
</dbReference>
<accession>A0A8H6SKL5</accession>
<dbReference type="GO" id="GO:0000287">
    <property type="term" value="F:magnesium ion binding"/>
    <property type="evidence" value="ECO:0007669"/>
    <property type="project" value="InterPro"/>
</dbReference>
<dbReference type="GO" id="GO:0005829">
    <property type="term" value="C:cytosol"/>
    <property type="evidence" value="ECO:0007669"/>
    <property type="project" value="TreeGrafter"/>
</dbReference>
<dbReference type="InterPro" id="IPR050559">
    <property type="entry name" value="P-Pant_transferase_sf"/>
</dbReference>
<dbReference type="InterPro" id="IPR037143">
    <property type="entry name" value="4-PPantetheinyl_Trfase_dom_sf"/>
</dbReference>
<dbReference type="AlphaFoldDB" id="A0A8H6SKL5"/>
<feature type="domain" description="4'-phosphopantetheinyl transferase" evidence="3">
    <location>
        <begin position="55"/>
        <end position="131"/>
    </location>
</feature>
<dbReference type="PANTHER" id="PTHR12215">
    <property type="entry name" value="PHOSPHOPANTETHEINE TRANSFERASE"/>
    <property type="match status" value="1"/>
</dbReference>
<dbReference type="GeneID" id="59346332"/>
<dbReference type="Gene3D" id="3.90.470.20">
    <property type="entry name" value="4'-phosphopantetheinyl transferase domain"/>
    <property type="match status" value="1"/>
</dbReference>